<gene>
    <name evidence="10 11" type="primary">cas1</name>
    <name evidence="11" type="ORF">DXH47_06420</name>
</gene>
<evidence type="ECO:0000256" key="1">
    <source>
        <dbReference type="ARBA" id="ARBA00022722"/>
    </source>
</evidence>
<feature type="binding site" evidence="10">
    <location>
        <position position="217"/>
    </location>
    <ligand>
        <name>Mn(2+)</name>
        <dbReference type="ChEBI" id="CHEBI:29035"/>
    </ligand>
</feature>
<dbReference type="EC" id="3.1.-.-" evidence="10"/>
<dbReference type="InterPro" id="IPR042206">
    <property type="entry name" value="CRISPR-assoc_Cas1_C"/>
</dbReference>
<dbReference type="EMBL" id="QXIL01000009">
    <property type="protein sequence ID" value="RXI78696.1"/>
    <property type="molecule type" value="Genomic_DNA"/>
</dbReference>
<dbReference type="InterPro" id="IPR002729">
    <property type="entry name" value="CRISPR-assoc_Cas1"/>
</dbReference>
<dbReference type="Pfam" id="PF01867">
    <property type="entry name" value="Cas_Cas1"/>
    <property type="match status" value="1"/>
</dbReference>
<reference evidence="11 12" key="1">
    <citation type="submission" date="2018-08" db="EMBL/GenBank/DDBJ databases">
        <title>Lactobacillus suantsai sp. nov., isolated from traditional fermented suan-tsai in Taiwan.</title>
        <authorList>
            <person name="Huang C.-H."/>
        </authorList>
    </citation>
    <scope>NUCLEOTIDE SEQUENCE [LARGE SCALE GENOMIC DNA]</scope>
    <source>
        <strain evidence="11 12">BCRC 12945</strain>
    </source>
</reference>
<dbReference type="GO" id="GO:0043571">
    <property type="term" value="P:maintenance of CRISPR repeat elements"/>
    <property type="evidence" value="ECO:0007669"/>
    <property type="project" value="UniProtKB-UniRule"/>
</dbReference>
<dbReference type="NCBIfam" id="TIGR03639">
    <property type="entry name" value="cas1_NMENI"/>
    <property type="match status" value="1"/>
</dbReference>
<keyword evidence="1 10" id="KW-0540">Nuclease</keyword>
<evidence type="ECO:0000313" key="12">
    <source>
        <dbReference type="Proteomes" id="UP000290602"/>
    </source>
</evidence>
<dbReference type="Proteomes" id="UP000290602">
    <property type="component" value="Unassembled WGS sequence"/>
</dbReference>
<dbReference type="Gene3D" id="3.100.10.20">
    <property type="entry name" value="CRISPR-associated endonuclease Cas1, N-terminal domain"/>
    <property type="match status" value="1"/>
</dbReference>
<keyword evidence="5 10" id="KW-0460">Magnesium</keyword>
<keyword evidence="2 10" id="KW-0479">Metal-binding</keyword>
<comment type="function">
    <text evidence="10">CRISPR (clustered regularly interspaced short palindromic repeat), is an adaptive immune system that provides protection against mobile genetic elements (viruses, transposable elements and conjugative plasmids). CRISPR clusters contain spacers, sequences complementary to antecedent mobile elements, and target invading nucleic acids. CRISPR clusters are transcribed and processed into CRISPR RNA (crRNA). Acts as a dsDNA endonuclease. Involved in the integration of spacer DNA into the CRISPR cassette.</text>
</comment>
<dbReference type="GO" id="GO:0016787">
    <property type="term" value="F:hydrolase activity"/>
    <property type="evidence" value="ECO:0007669"/>
    <property type="project" value="UniProtKB-KW"/>
</dbReference>
<keyword evidence="3 10" id="KW-0255">Endonuclease</keyword>
<comment type="caution">
    <text evidence="11">The sequence shown here is derived from an EMBL/GenBank/DDBJ whole genome shotgun (WGS) entry which is preliminary data.</text>
</comment>
<evidence type="ECO:0000256" key="5">
    <source>
        <dbReference type="ARBA" id="ARBA00022842"/>
    </source>
</evidence>
<keyword evidence="7 10" id="KW-0238">DNA-binding</keyword>
<evidence type="ECO:0000256" key="2">
    <source>
        <dbReference type="ARBA" id="ARBA00022723"/>
    </source>
</evidence>
<evidence type="ECO:0000256" key="3">
    <source>
        <dbReference type="ARBA" id="ARBA00022759"/>
    </source>
</evidence>
<dbReference type="GO" id="GO:0046872">
    <property type="term" value="F:metal ion binding"/>
    <property type="evidence" value="ECO:0007669"/>
    <property type="project" value="UniProtKB-UniRule"/>
</dbReference>
<evidence type="ECO:0000256" key="10">
    <source>
        <dbReference type="HAMAP-Rule" id="MF_01470"/>
    </source>
</evidence>
<comment type="similarity">
    <text evidence="10">Belongs to the CRISPR-associated endonuclease Cas1 family.</text>
</comment>
<dbReference type="PANTHER" id="PTHR34353:SF2">
    <property type="entry name" value="CRISPR-ASSOCIATED ENDONUCLEASE CAS1 1"/>
    <property type="match status" value="1"/>
</dbReference>
<comment type="cofactor">
    <cofactor evidence="10">
        <name>Mg(2+)</name>
        <dbReference type="ChEBI" id="CHEBI:18420"/>
    </cofactor>
    <cofactor evidence="10">
        <name>Mn(2+)</name>
        <dbReference type="ChEBI" id="CHEBI:29035"/>
    </cofactor>
</comment>
<dbReference type="Gene3D" id="1.20.120.920">
    <property type="entry name" value="CRISPR-associated endonuclease Cas1, C-terminal domain"/>
    <property type="match status" value="1"/>
</dbReference>
<feature type="binding site" evidence="10">
    <location>
        <position position="146"/>
    </location>
    <ligand>
        <name>Mn(2+)</name>
        <dbReference type="ChEBI" id="CHEBI:29035"/>
    </ligand>
</feature>
<evidence type="ECO:0000256" key="7">
    <source>
        <dbReference type="ARBA" id="ARBA00023125"/>
    </source>
</evidence>
<feature type="binding site" evidence="10">
    <location>
        <position position="202"/>
    </location>
    <ligand>
        <name>Mn(2+)</name>
        <dbReference type="ChEBI" id="CHEBI:29035"/>
    </ligand>
</feature>
<dbReference type="NCBIfam" id="TIGR00287">
    <property type="entry name" value="cas1"/>
    <property type="match status" value="1"/>
</dbReference>
<dbReference type="InterPro" id="IPR019855">
    <property type="entry name" value="CRISPR-assoc_Cas1_NMENI"/>
</dbReference>
<evidence type="ECO:0000256" key="6">
    <source>
        <dbReference type="ARBA" id="ARBA00023118"/>
    </source>
</evidence>
<dbReference type="RefSeq" id="WP_129032531.1">
    <property type="nucleotide sequence ID" value="NZ_QXIL01000009.1"/>
</dbReference>
<evidence type="ECO:0000256" key="4">
    <source>
        <dbReference type="ARBA" id="ARBA00022801"/>
    </source>
</evidence>
<dbReference type="GO" id="GO:0051607">
    <property type="term" value="P:defense response to virus"/>
    <property type="evidence" value="ECO:0007669"/>
    <property type="project" value="UniProtKB-UniRule"/>
</dbReference>
<evidence type="ECO:0000313" key="11">
    <source>
        <dbReference type="EMBL" id="RXI78696.1"/>
    </source>
</evidence>
<organism evidence="11 12">
    <name type="scientific">Levilactobacillus suantsaii</name>
    <dbReference type="NCBI Taxonomy" id="2292255"/>
    <lineage>
        <taxon>Bacteria</taxon>
        <taxon>Bacillati</taxon>
        <taxon>Bacillota</taxon>
        <taxon>Bacilli</taxon>
        <taxon>Lactobacillales</taxon>
        <taxon>Lactobacillaceae</taxon>
        <taxon>Levilactobacillus</taxon>
    </lineage>
</organism>
<dbReference type="GO" id="GO:0003677">
    <property type="term" value="F:DNA binding"/>
    <property type="evidence" value="ECO:0007669"/>
    <property type="project" value="UniProtKB-KW"/>
</dbReference>
<keyword evidence="12" id="KW-1185">Reference proteome</keyword>
<accession>A0A4Q0VI22</accession>
<dbReference type="InterPro" id="IPR050646">
    <property type="entry name" value="Cas1"/>
</dbReference>
<keyword evidence="6 10" id="KW-0051">Antiviral defense</keyword>
<evidence type="ECO:0000256" key="8">
    <source>
        <dbReference type="ARBA" id="ARBA00023211"/>
    </source>
</evidence>
<protein>
    <recommendedName>
        <fullName evidence="10">CRISPR-associated endonuclease Cas1</fullName>
        <ecNumber evidence="10">3.1.-.-</ecNumber>
    </recommendedName>
</protein>
<keyword evidence="8 10" id="KW-0464">Manganese</keyword>
<comment type="subunit">
    <text evidence="9 10">Homodimer, forms a heterotetramer with a Cas2 homodimer.</text>
</comment>
<dbReference type="GO" id="GO:0004520">
    <property type="term" value="F:DNA endonuclease activity"/>
    <property type="evidence" value="ECO:0007669"/>
    <property type="project" value="InterPro"/>
</dbReference>
<sequence length="301" mass="33945">MGWRTIVVTQHAKVSLMTGNLVIQTDTDRLHVPVRDVGVLLFQTLQTVITAPAIIALAEKQAKIIFTGQNGQPICTTSGDYTKAQSMVTVGKQVTWNPQRIQKLWTRIVASKIQNQIQVVRFIGQDTKDLDQEFKQLELNDVTNREAVIARKYFPLVFGPDFSRTDLDPINAALNYGYALLLAAIDQAISTRGYLTCWGIHHSRTDNANNLGSDLMEPFRPVIDQWVSQQKMRDFTPDIKYGLVELLDVELTFNDQKTILRNAIPKYVDQCLNYLDQTSQKIRIEVDLPSEVSSHAINGSV</sequence>
<proteinExistence type="inferred from homology"/>
<dbReference type="PANTHER" id="PTHR34353">
    <property type="entry name" value="CRISPR-ASSOCIATED ENDONUCLEASE CAS1 1"/>
    <property type="match status" value="1"/>
</dbReference>
<dbReference type="AlphaFoldDB" id="A0A4Q0VI22"/>
<dbReference type="HAMAP" id="MF_01470">
    <property type="entry name" value="Cas1"/>
    <property type="match status" value="1"/>
</dbReference>
<evidence type="ECO:0000256" key="9">
    <source>
        <dbReference type="ARBA" id="ARBA00038592"/>
    </source>
</evidence>
<keyword evidence="4 10" id="KW-0378">Hydrolase</keyword>
<dbReference type="OrthoDB" id="9803119at2"/>
<dbReference type="InterPro" id="IPR042211">
    <property type="entry name" value="CRISPR-assoc_Cas1_N"/>
</dbReference>
<name>A0A4Q0VI22_9LACO</name>